<accession>A0A4C1SGQ5</accession>
<evidence type="ECO:0000313" key="2">
    <source>
        <dbReference type="EMBL" id="GBP01076.1"/>
    </source>
</evidence>
<feature type="compositionally biased region" description="Basic residues" evidence="1">
    <location>
        <begin position="44"/>
        <end position="56"/>
    </location>
</feature>
<proteinExistence type="predicted"/>
<protein>
    <submittedName>
        <fullName evidence="2">Uncharacterized protein</fullName>
    </submittedName>
</protein>
<organism evidence="2 3">
    <name type="scientific">Eumeta variegata</name>
    <name type="common">Bagworm moth</name>
    <name type="synonym">Eumeta japonica</name>
    <dbReference type="NCBI Taxonomy" id="151549"/>
    <lineage>
        <taxon>Eukaryota</taxon>
        <taxon>Metazoa</taxon>
        <taxon>Ecdysozoa</taxon>
        <taxon>Arthropoda</taxon>
        <taxon>Hexapoda</taxon>
        <taxon>Insecta</taxon>
        <taxon>Pterygota</taxon>
        <taxon>Neoptera</taxon>
        <taxon>Endopterygota</taxon>
        <taxon>Lepidoptera</taxon>
        <taxon>Glossata</taxon>
        <taxon>Ditrysia</taxon>
        <taxon>Tineoidea</taxon>
        <taxon>Psychidae</taxon>
        <taxon>Oiketicinae</taxon>
        <taxon>Eumeta</taxon>
    </lineage>
</organism>
<reference evidence="2 3" key="1">
    <citation type="journal article" date="2019" name="Commun. Biol.">
        <title>The bagworm genome reveals a unique fibroin gene that provides high tensile strength.</title>
        <authorList>
            <person name="Kono N."/>
            <person name="Nakamura H."/>
            <person name="Ohtoshi R."/>
            <person name="Tomita M."/>
            <person name="Numata K."/>
            <person name="Arakawa K."/>
        </authorList>
    </citation>
    <scope>NUCLEOTIDE SEQUENCE [LARGE SCALE GENOMIC DNA]</scope>
</reference>
<comment type="caution">
    <text evidence="2">The sequence shown here is derived from an EMBL/GenBank/DDBJ whole genome shotgun (WGS) entry which is preliminary data.</text>
</comment>
<name>A0A4C1SGQ5_EUMVA</name>
<sequence length="109" mass="12221">MESSRKLAPQPARVDNRQFPPKFKTARARDGDLCRAQIKSNGMRSRRPGGRAGKGRSRAEGSDVTPEMTRRKWPPAGHAPLPPPPPPARVSVFRNVTNIWIPYQNVNNR</sequence>
<dbReference type="EMBL" id="BGZK01000007">
    <property type="protein sequence ID" value="GBP01076.1"/>
    <property type="molecule type" value="Genomic_DNA"/>
</dbReference>
<feature type="region of interest" description="Disordered" evidence="1">
    <location>
        <begin position="1"/>
        <end position="89"/>
    </location>
</feature>
<keyword evidence="3" id="KW-1185">Reference proteome</keyword>
<dbReference type="AlphaFoldDB" id="A0A4C1SGQ5"/>
<dbReference type="Proteomes" id="UP000299102">
    <property type="component" value="Unassembled WGS sequence"/>
</dbReference>
<gene>
    <name evidence="2" type="ORF">EVAR_2336_1</name>
</gene>
<evidence type="ECO:0000256" key="1">
    <source>
        <dbReference type="SAM" id="MobiDB-lite"/>
    </source>
</evidence>
<evidence type="ECO:0000313" key="3">
    <source>
        <dbReference type="Proteomes" id="UP000299102"/>
    </source>
</evidence>